<feature type="transmembrane region" description="Helical" evidence="11">
    <location>
        <begin position="82"/>
        <end position="99"/>
    </location>
</feature>
<dbReference type="InterPro" id="IPR036412">
    <property type="entry name" value="HAD-like_sf"/>
</dbReference>
<dbReference type="InterPro" id="IPR001757">
    <property type="entry name" value="P_typ_ATPase"/>
</dbReference>
<evidence type="ECO:0000256" key="11">
    <source>
        <dbReference type="SAM" id="Phobius"/>
    </source>
</evidence>
<feature type="transmembrane region" description="Helical" evidence="11">
    <location>
        <begin position="270"/>
        <end position="296"/>
    </location>
</feature>
<dbReference type="InterPro" id="IPR050510">
    <property type="entry name" value="Cation_transp_ATPase_P-type"/>
</dbReference>
<dbReference type="SUPFAM" id="SSF81653">
    <property type="entry name" value="Calcium ATPase, transduction domain A"/>
    <property type="match status" value="1"/>
</dbReference>
<feature type="transmembrane region" description="Helical" evidence="11">
    <location>
        <begin position="767"/>
        <end position="786"/>
    </location>
</feature>
<organism evidence="13 14">
    <name type="scientific">Mycobacterium kyorinense</name>
    <dbReference type="NCBI Taxonomy" id="487514"/>
    <lineage>
        <taxon>Bacteria</taxon>
        <taxon>Bacillati</taxon>
        <taxon>Actinomycetota</taxon>
        <taxon>Actinomycetes</taxon>
        <taxon>Mycobacteriales</taxon>
        <taxon>Mycobacteriaceae</taxon>
        <taxon>Mycobacterium</taxon>
    </lineage>
</organism>
<dbReference type="AlphaFoldDB" id="A0A1A2YS60"/>
<evidence type="ECO:0000256" key="2">
    <source>
        <dbReference type="ARBA" id="ARBA00005675"/>
    </source>
</evidence>
<dbReference type="SFLD" id="SFLDS00003">
    <property type="entry name" value="Haloacid_Dehalogenase"/>
    <property type="match status" value="1"/>
</dbReference>
<dbReference type="SFLD" id="SFLDF00027">
    <property type="entry name" value="p-type_atpase"/>
    <property type="match status" value="1"/>
</dbReference>
<dbReference type="Pfam" id="PF00689">
    <property type="entry name" value="Cation_ATPase_C"/>
    <property type="match status" value="1"/>
</dbReference>
<dbReference type="PANTHER" id="PTHR43294:SF21">
    <property type="entry name" value="CATION TRANSPORTING ATPASE"/>
    <property type="match status" value="1"/>
</dbReference>
<evidence type="ECO:0000256" key="10">
    <source>
        <dbReference type="ARBA" id="ARBA00049360"/>
    </source>
</evidence>
<comment type="subcellular location">
    <subcellularLocation>
        <location evidence="1">Cell membrane</location>
        <topology evidence="1">Multi-pass membrane protein</topology>
    </subcellularLocation>
</comment>
<evidence type="ECO:0000256" key="5">
    <source>
        <dbReference type="ARBA" id="ARBA00022741"/>
    </source>
</evidence>
<dbReference type="InterPro" id="IPR023214">
    <property type="entry name" value="HAD_sf"/>
</dbReference>
<dbReference type="OrthoDB" id="9814270at2"/>
<dbReference type="SUPFAM" id="SSF81665">
    <property type="entry name" value="Calcium ATPase, transmembrane domain M"/>
    <property type="match status" value="1"/>
</dbReference>
<keyword evidence="8 11" id="KW-1133">Transmembrane helix</keyword>
<dbReference type="Gene3D" id="1.20.1110.10">
    <property type="entry name" value="Calcium-transporting ATPase, transmembrane domain"/>
    <property type="match status" value="2"/>
</dbReference>
<dbReference type="PRINTS" id="PR00119">
    <property type="entry name" value="CATATPASE"/>
</dbReference>
<dbReference type="PROSITE" id="PS00154">
    <property type="entry name" value="ATPASE_E1_E2"/>
    <property type="match status" value="1"/>
</dbReference>
<feature type="transmembrane region" description="Helical" evidence="11">
    <location>
        <begin position="59"/>
        <end position="76"/>
    </location>
</feature>
<dbReference type="GO" id="GO:0005886">
    <property type="term" value="C:plasma membrane"/>
    <property type="evidence" value="ECO:0007669"/>
    <property type="project" value="UniProtKB-SubCell"/>
</dbReference>
<keyword evidence="6" id="KW-0067">ATP-binding</keyword>
<dbReference type="GO" id="GO:0016887">
    <property type="term" value="F:ATP hydrolysis activity"/>
    <property type="evidence" value="ECO:0007669"/>
    <property type="project" value="InterPro"/>
</dbReference>
<evidence type="ECO:0000256" key="8">
    <source>
        <dbReference type="ARBA" id="ARBA00022989"/>
    </source>
</evidence>
<dbReference type="InterPro" id="IPR008250">
    <property type="entry name" value="ATPase_P-typ_transduc_dom_A_sf"/>
</dbReference>
<comment type="similarity">
    <text evidence="2">Belongs to the cation transport ATPase (P-type) (TC 3.A.3) family. Type IIA subfamily.</text>
</comment>
<reference evidence="14" key="1">
    <citation type="submission" date="2016-06" db="EMBL/GenBank/DDBJ databases">
        <authorList>
            <person name="Sutton G."/>
            <person name="Brinkac L."/>
            <person name="Sanka R."/>
            <person name="Adams M."/>
            <person name="Lau E."/>
            <person name="Sam S."/>
            <person name="Sreng N."/>
            <person name="Him V."/>
            <person name="Kerleguer A."/>
            <person name="Cheng S."/>
        </authorList>
    </citation>
    <scope>NUCLEOTIDE SEQUENCE [LARGE SCALE GENOMIC DNA]</scope>
    <source>
        <strain evidence="14">E861</strain>
    </source>
</reference>
<dbReference type="FunFam" id="3.40.50.1000:FF:000083">
    <property type="entry name" value="Sodium/potassium-transporting ATPase subunit alpha"/>
    <property type="match status" value="1"/>
</dbReference>
<keyword evidence="5" id="KW-0547">Nucleotide-binding</keyword>
<evidence type="ECO:0000259" key="12">
    <source>
        <dbReference type="SMART" id="SM00831"/>
    </source>
</evidence>
<keyword evidence="9 11" id="KW-0472">Membrane</keyword>
<evidence type="ECO:0000313" key="13">
    <source>
        <dbReference type="EMBL" id="OBI40273.1"/>
    </source>
</evidence>
<dbReference type="InterPro" id="IPR018303">
    <property type="entry name" value="ATPase_P-typ_P_site"/>
</dbReference>
<feature type="transmembrane region" description="Helical" evidence="11">
    <location>
        <begin position="242"/>
        <end position="264"/>
    </location>
</feature>
<evidence type="ECO:0000313" key="14">
    <source>
        <dbReference type="Proteomes" id="UP000093592"/>
    </source>
</evidence>
<evidence type="ECO:0000256" key="3">
    <source>
        <dbReference type="ARBA" id="ARBA00022475"/>
    </source>
</evidence>
<accession>A0A1A2YS60</accession>
<dbReference type="Gene3D" id="3.40.50.1000">
    <property type="entry name" value="HAD superfamily/HAD-like"/>
    <property type="match status" value="2"/>
</dbReference>
<comment type="caution">
    <text evidence="13">The sequence shown here is derived from an EMBL/GenBank/DDBJ whole genome shotgun (WGS) entry which is preliminary data.</text>
</comment>
<keyword evidence="4 11" id="KW-0812">Transmembrane</keyword>
<dbReference type="Pfam" id="PF13246">
    <property type="entry name" value="Cation_ATPase"/>
    <property type="match status" value="1"/>
</dbReference>
<dbReference type="Proteomes" id="UP000093592">
    <property type="component" value="Unassembled WGS sequence"/>
</dbReference>
<dbReference type="InterPro" id="IPR023298">
    <property type="entry name" value="ATPase_P-typ_TM_dom_sf"/>
</dbReference>
<dbReference type="InterPro" id="IPR044492">
    <property type="entry name" value="P_typ_ATPase_HD_dom"/>
</dbReference>
<keyword evidence="7" id="KW-1278">Translocase</keyword>
<proteinExistence type="inferred from homology"/>
<feature type="transmembrane region" description="Helical" evidence="11">
    <location>
        <begin position="830"/>
        <end position="855"/>
    </location>
</feature>
<dbReference type="InterPro" id="IPR004014">
    <property type="entry name" value="ATPase_P-typ_cation-transptr_N"/>
</dbReference>
<dbReference type="InterPro" id="IPR059000">
    <property type="entry name" value="ATPase_P-type_domA"/>
</dbReference>
<dbReference type="GO" id="GO:0005524">
    <property type="term" value="F:ATP binding"/>
    <property type="evidence" value="ECO:0007669"/>
    <property type="project" value="UniProtKB-KW"/>
</dbReference>
<gene>
    <name evidence="13" type="ORF">A5707_10165</name>
</gene>
<dbReference type="InterPro" id="IPR006068">
    <property type="entry name" value="ATPase_P-typ_cation-transptr_C"/>
</dbReference>
<dbReference type="SFLD" id="SFLDG00002">
    <property type="entry name" value="C1.7:_P-type_atpase_like"/>
    <property type="match status" value="1"/>
</dbReference>
<sequence>MADKTSATQGPPWQLVHGRVSIKTGLGSREAARRLQVYGPNELPTTATRHWLRSLIRQFIHPLALLLWVAAVLAAVSKSPVLAAAIVGVIVLNAVLAFVQEQHAARAVEALSAYLPQRAWVLRGGHRTQVLARELVPGDVLFVEEGDRIPADARLIRGSLEIDMSALTGESNPVERETGRAVSTEQPIDSPLLVFSGTTCVAGSAVAVVHGTGSHTELGRIAALSRTVRTDMSPLERQVRRVAWLIAGVAIAVGVLFLPLGLLAGLTLNAALLFAIGLLVANVPEGLLPTITLALAAGARSLARQGAVIKRLSSVETLGSVATICTDKTGTLTQNRMQVVEVATVDDDQALLGAAARCTTATLGAGQTGDPTEIALLEYAAQNGINVDAQARDSQRRKLFRFESQLMRMSTLDNVNGQLALHAKGAPERIVPLCTLDGEQRSSWERRVDEMAERGLRVLAVATRDMSHEKPDVDRDTAEQRLVFLGLIGILDPPRPEVAAAVRQCHTAGIRVHVVTGDNGRTATEIARRIGIGAHRVVDGVALDQMSEPQLDELLSSGEEIVFARVLPEAKLRIADALHHLGNVVAMTGDGVNDAPALRRADIGVAMGRSGTDVAREAATMVITDDNFATITAGIREGRRVFANIRKFVLYIFAHAVPEVVPFMIFALSGGGIPLPLTVLQILAIDLGTETLPALALGREPAEPGLMHQRPRSQSENVITRQLLWRGWGLMGSLSAALVMAAFFAVLLDSGWHYGDPIGDGTPLHHAYLQATTMSFAAIVACQVGTAFASRTAWASLRSVGLTTNRFLLGGIAFELIFAAAVVYTPALQYIFGTTALSGWMLLMLIPMPLAVWGVDELYRWWSRFRDQRPAVGG</sequence>
<dbReference type="SMART" id="SM00831">
    <property type="entry name" value="Cation_ATPase_N"/>
    <property type="match status" value="1"/>
</dbReference>
<evidence type="ECO:0000256" key="1">
    <source>
        <dbReference type="ARBA" id="ARBA00004651"/>
    </source>
</evidence>
<dbReference type="Gene3D" id="2.70.150.10">
    <property type="entry name" value="Calcium-transporting ATPase, cytoplasmic transduction domain A"/>
    <property type="match status" value="1"/>
</dbReference>
<feature type="domain" description="Cation-transporting P-type ATPase N-terminal" evidence="12">
    <location>
        <begin position="12"/>
        <end position="79"/>
    </location>
</feature>
<dbReference type="NCBIfam" id="TIGR01494">
    <property type="entry name" value="ATPase_P-type"/>
    <property type="match status" value="2"/>
</dbReference>
<dbReference type="PRINTS" id="PR00120">
    <property type="entry name" value="HATPASE"/>
</dbReference>
<dbReference type="InterPro" id="IPR023299">
    <property type="entry name" value="ATPase_P-typ_cyto_dom_N"/>
</dbReference>
<dbReference type="Pfam" id="PF00690">
    <property type="entry name" value="Cation_ATPase_N"/>
    <property type="match status" value="1"/>
</dbReference>
<evidence type="ECO:0000256" key="4">
    <source>
        <dbReference type="ARBA" id="ARBA00022692"/>
    </source>
</evidence>
<dbReference type="RefSeq" id="WP_065016563.1">
    <property type="nucleotide sequence ID" value="NZ_LZKJ01000200.1"/>
</dbReference>
<dbReference type="PANTHER" id="PTHR43294">
    <property type="entry name" value="SODIUM/POTASSIUM-TRANSPORTING ATPASE SUBUNIT ALPHA"/>
    <property type="match status" value="1"/>
</dbReference>
<evidence type="ECO:0000256" key="7">
    <source>
        <dbReference type="ARBA" id="ARBA00022967"/>
    </source>
</evidence>
<comment type="catalytic activity">
    <reaction evidence="10">
        <text>ATP + H2O = ADP + phosphate + H(+)</text>
        <dbReference type="Rhea" id="RHEA:13065"/>
        <dbReference type="ChEBI" id="CHEBI:15377"/>
        <dbReference type="ChEBI" id="CHEBI:15378"/>
        <dbReference type="ChEBI" id="CHEBI:30616"/>
        <dbReference type="ChEBI" id="CHEBI:43474"/>
        <dbReference type="ChEBI" id="CHEBI:456216"/>
    </reaction>
</comment>
<dbReference type="GO" id="GO:1902600">
    <property type="term" value="P:proton transmembrane transport"/>
    <property type="evidence" value="ECO:0007669"/>
    <property type="project" value="TreeGrafter"/>
</dbReference>
<evidence type="ECO:0000256" key="6">
    <source>
        <dbReference type="ARBA" id="ARBA00022840"/>
    </source>
</evidence>
<feature type="transmembrane region" description="Helical" evidence="11">
    <location>
        <begin position="723"/>
        <end position="747"/>
    </location>
</feature>
<dbReference type="SUPFAM" id="SSF56784">
    <property type="entry name" value="HAD-like"/>
    <property type="match status" value="1"/>
</dbReference>
<keyword evidence="3" id="KW-1003">Cell membrane</keyword>
<evidence type="ECO:0000256" key="9">
    <source>
        <dbReference type="ARBA" id="ARBA00023136"/>
    </source>
</evidence>
<protein>
    <submittedName>
        <fullName evidence="13">Magnesium-transporting ATPase</fullName>
    </submittedName>
</protein>
<dbReference type="Gene3D" id="3.40.1110.10">
    <property type="entry name" value="Calcium-transporting ATPase, cytoplasmic domain N"/>
    <property type="match status" value="2"/>
</dbReference>
<dbReference type="Pfam" id="PF00122">
    <property type="entry name" value="E1-E2_ATPase"/>
    <property type="match status" value="1"/>
</dbReference>
<name>A0A1A2YS60_9MYCO</name>
<feature type="transmembrane region" description="Helical" evidence="11">
    <location>
        <begin position="807"/>
        <end position="824"/>
    </location>
</feature>
<dbReference type="GO" id="GO:0019829">
    <property type="term" value="F:ATPase-coupled monoatomic cation transmembrane transporter activity"/>
    <property type="evidence" value="ECO:0007669"/>
    <property type="project" value="TreeGrafter"/>
</dbReference>
<dbReference type="EMBL" id="LZKJ01000200">
    <property type="protein sequence ID" value="OBI40273.1"/>
    <property type="molecule type" value="Genomic_DNA"/>
</dbReference>